<sequence length="137" mass="14829">MSTPAGPYEMNPITGTDSSSYVDFRPKQTAPTEKTAFQVHMEQTAFQKENSARDDAEADARALFGDGDGEPKTAFELESRRGGRAPLGAPESVEPSQPEQTQREQDSDQEKKAEPVTVAKEPKQPTPIPAPKVTPAS</sequence>
<reference evidence="2 3" key="1">
    <citation type="journal article" date="2015" name="PLoS ONE">
        <title>Lysis to Kill: Evaluation of the Lytic Abilities, and Genomics of Nine Bacteriophages Infective for Gordonia spp. and Their Potential Use in Activated Sludge Foam Biocontrol.</title>
        <authorList>
            <person name="Dyson Z.A."/>
            <person name="Tucci J."/>
            <person name="Seviour R.J."/>
            <person name="Petrovski S."/>
        </authorList>
    </citation>
    <scope>NUCLEOTIDE SEQUENCE [LARGE SCALE GENOMIC DNA]</scope>
</reference>
<feature type="compositionally biased region" description="Pro residues" evidence="1">
    <location>
        <begin position="124"/>
        <end position="137"/>
    </location>
</feature>
<dbReference type="RefSeq" id="YP_009189173.1">
    <property type="nucleotide sequence ID" value="NC_028673.1"/>
</dbReference>
<evidence type="ECO:0000256" key="1">
    <source>
        <dbReference type="SAM" id="MobiDB-lite"/>
    </source>
</evidence>
<dbReference type="EMBL" id="KR063278">
    <property type="protein sequence ID" value="AKJ72473.1"/>
    <property type="molecule type" value="Genomic_DNA"/>
</dbReference>
<feature type="region of interest" description="Disordered" evidence="1">
    <location>
        <begin position="1"/>
        <end position="33"/>
    </location>
</feature>
<accession>A0A0K0N6V2</accession>
<organism evidence="2 3">
    <name type="scientific">Gordonia phage GMA7</name>
    <dbReference type="NCBI Taxonomy" id="1647286"/>
    <lineage>
        <taxon>Viruses</taxon>
        <taxon>Duplodnaviria</taxon>
        <taxon>Heunggongvirae</taxon>
        <taxon>Uroviricota</taxon>
        <taxon>Caudoviricetes</taxon>
        <taxon>Getseptimavirus</taxon>
        <taxon>Getseptimavirus GMA7</taxon>
    </lineage>
</organism>
<protein>
    <submittedName>
        <fullName evidence="2">Uncharacterized protein</fullName>
    </submittedName>
</protein>
<proteinExistence type="predicted"/>
<dbReference type="OrthoDB" id="26993at10239"/>
<feature type="compositionally biased region" description="Basic and acidic residues" evidence="1">
    <location>
        <begin position="101"/>
        <end position="114"/>
    </location>
</feature>
<evidence type="ECO:0000313" key="3">
    <source>
        <dbReference type="Proteomes" id="UP000202743"/>
    </source>
</evidence>
<feature type="compositionally biased region" description="Basic and acidic residues" evidence="1">
    <location>
        <begin position="69"/>
        <end position="81"/>
    </location>
</feature>
<dbReference type="Proteomes" id="UP000202743">
    <property type="component" value="Segment"/>
</dbReference>
<name>A0A0K0N6V2_9CAUD</name>
<evidence type="ECO:0000313" key="2">
    <source>
        <dbReference type="EMBL" id="AKJ72473.1"/>
    </source>
</evidence>
<dbReference type="KEGG" id="vg:26517396"/>
<dbReference type="GeneID" id="26517396"/>
<keyword evidence="3" id="KW-1185">Reference proteome</keyword>
<gene>
    <name evidence="2" type="ORF">GMA7_36</name>
</gene>
<feature type="region of interest" description="Disordered" evidence="1">
    <location>
        <begin position="62"/>
        <end position="137"/>
    </location>
</feature>